<dbReference type="GO" id="GO:0004888">
    <property type="term" value="F:transmembrane signaling receptor activity"/>
    <property type="evidence" value="ECO:0007669"/>
    <property type="project" value="InterPro"/>
</dbReference>
<dbReference type="InterPro" id="IPR051310">
    <property type="entry name" value="MCP_chemotaxis"/>
</dbReference>
<dbReference type="InterPro" id="IPR024478">
    <property type="entry name" value="HlyB_4HB_MCP"/>
</dbReference>
<dbReference type="SMART" id="SM00304">
    <property type="entry name" value="HAMP"/>
    <property type="match status" value="3"/>
</dbReference>
<evidence type="ECO:0000259" key="8">
    <source>
        <dbReference type="PROSITE" id="PS50885"/>
    </source>
</evidence>
<dbReference type="InterPro" id="IPR004090">
    <property type="entry name" value="Chemotax_Me-accpt_rcpt"/>
</dbReference>
<dbReference type="InterPro" id="IPR041395">
    <property type="entry name" value="McpB_HAMP_3rd"/>
</dbReference>
<dbReference type="Pfam" id="PF18947">
    <property type="entry name" value="HAMP_2"/>
    <property type="match status" value="1"/>
</dbReference>
<dbReference type="Gene3D" id="1.20.120.1530">
    <property type="match status" value="1"/>
</dbReference>
<proteinExistence type="inferred from homology"/>
<feature type="domain" description="HAMP" evidence="8">
    <location>
        <begin position="400"/>
        <end position="446"/>
    </location>
</feature>
<evidence type="ECO:0000259" key="7">
    <source>
        <dbReference type="PROSITE" id="PS50111"/>
    </source>
</evidence>
<dbReference type="GO" id="GO:0006935">
    <property type="term" value="P:chemotaxis"/>
    <property type="evidence" value="ECO:0007669"/>
    <property type="project" value="UniProtKB-KW"/>
</dbReference>
<dbReference type="Pfam" id="PF12729">
    <property type="entry name" value="4HB_MCP_1"/>
    <property type="match status" value="1"/>
</dbReference>
<feature type="domain" description="HAMP" evidence="8">
    <location>
        <begin position="213"/>
        <end position="265"/>
    </location>
</feature>
<reference evidence="9 10" key="1">
    <citation type="submission" date="2020-07" db="EMBL/GenBank/DDBJ databases">
        <title>isolation of Luteimonas sp. SJ-16.</title>
        <authorList>
            <person name="Huang X.-X."/>
            <person name="Xu L."/>
            <person name="Sun J.-Q."/>
        </authorList>
    </citation>
    <scope>NUCLEOTIDE SEQUENCE [LARGE SCALE GENOMIC DNA]</scope>
    <source>
        <strain evidence="9 10">SJ-16</strain>
    </source>
</reference>
<comment type="similarity">
    <text evidence="3">Belongs to the methyl-accepting chemotaxis (MCP) protein family.</text>
</comment>
<feature type="transmembrane region" description="Helical" evidence="6">
    <location>
        <begin position="15"/>
        <end position="36"/>
    </location>
</feature>
<dbReference type="Proteomes" id="UP000589896">
    <property type="component" value="Unassembled WGS sequence"/>
</dbReference>
<keyword evidence="2 4" id="KW-0807">Transducer</keyword>
<keyword evidence="6" id="KW-1133">Transmembrane helix</keyword>
<dbReference type="PANTHER" id="PTHR43531:SF14">
    <property type="entry name" value="METHYL-ACCEPTING CHEMOTAXIS PROTEIN I-RELATED"/>
    <property type="match status" value="1"/>
</dbReference>
<sequence>MNTILQRYNVGPRLAAAFGLLVVLSVVLVGMGLWSLHHTDKEIDTIVNENVAKLRLSQTMLETNLETEVALRNAVLANNEADNATASQMVETQRARFAEARATLEALPASEAARAIRQRIDERTAAAVAVNEQILLLTQTDDAAAEAVLLGDGMAAMNAAQEAIRENLERQQMLTEQAYARAVQVAASGRRLMIGAGVLVIALSVLLAWTITRSLTSPLSTATGIADAIAGGRFDNTIDASAGDETGRLLASMQRMQSTLRDYSEAQLTMGQRHDAGVISHRIDVAGFQGSYADMAATTNALVDSHIVVMTEMAELSQRYAIGDLTRDMRELPGEKATITEAMRTTKRNLEAVNSQITVLADAAARGDFSERGDETAYQFAFRDMVAALNRLMQEADAGIGDVGRIMGALASGDLTQRVEREYQGAFGKLASDANGTAAQLADIVRGIQRASGAINTGASEIASGNDDLSRRTEQQAANLEETAASMEELTSTVRQNADHARQANQLAIGAASVASQGGDVVGQVVQTMSDIEQSSRKIADIISVIDGIAFQTNILALNAAVEAARAGEQGRGFAVVASEVRTLAQRSAAAAKEIKGLIDDSTGKVSDGAALAAQAGKTMGEIVTSVQRVTDIMSEIAAASQEQASGIEQVNHTITQMDETTQQNAALVEEASAAARSMEEQATALSRTVAVFRIDAVPAATVVAPIVRKSVPAAPAPAARAGATRRAAAPARQPASTKPALAVAETDWAEF</sequence>
<dbReference type="InterPro" id="IPR003660">
    <property type="entry name" value="HAMP_dom"/>
</dbReference>
<dbReference type="PROSITE" id="PS50111">
    <property type="entry name" value="CHEMOTAXIS_TRANSDUC_2"/>
    <property type="match status" value="1"/>
</dbReference>
<feature type="region of interest" description="Disordered" evidence="5">
    <location>
        <begin position="714"/>
        <end position="742"/>
    </location>
</feature>
<protein>
    <submittedName>
        <fullName evidence="9">MCP four helix bundle domain-containing protein</fullName>
    </submittedName>
</protein>
<dbReference type="CDD" id="cd19411">
    <property type="entry name" value="MCP2201-like_sensor"/>
    <property type="match status" value="1"/>
</dbReference>
<feature type="transmembrane region" description="Helical" evidence="6">
    <location>
        <begin position="192"/>
        <end position="211"/>
    </location>
</feature>
<evidence type="ECO:0000256" key="1">
    <source>
        <dbReference type="ARBA" id="ARBA00022481"/>
    </source>
</evidence>
<dbReference type="Gene3D" id="1.10.287.950">
    <property type="entry name" value="Methyl-accepting chemotaxis protein"/>
    <property type="match status" value="1"/>
</dbReference>
<dbReference type="RefSeq" id="WP_180545558.1">
    <property type="nucleotide sequence ID" value="NZ_JACCJZ010000017.1"/>
</dbReference>
<feature type="domain" description="Methyl-accepting transducer" evidence="7">
    <location>
        <begin position="451"/>
        <end position="680"/>
    </location>
</feature>
<evidence type="ECO:0000256" key="6">
    <source>
        <dbReference type="SAM" id="Phobius"/>
    </source>
</evidence>
<name>A0A7Z0TWH1_9GAMM</name>
<keyword evidence="10" id="KW-1185">Reference proteome</keyword>
<dbReference type="EMBL" id="JACCJZ010000017">
    <property type="protein sequence ID" value="NYZ63364.1"/>
    <property type="molecule type" value="Genomic_DNA"/>
</dbReference>
<evidence type="ECO:0000256" key="3">
    <source>
        <dbReference type="ARBA" id="ARBA00029447"/>
    </source>
</evidence>
<gene>
    <name evidence="9" type="ORF">H0E82_11390</name>
</gene>
<keyword evidence="1" id="KW-0488">Methylation</keyword>
<dbReference type="SUPFAM" id="SSF158472">
    <property type="entry name" value="HAMP domain-like"/>
    <property type="match status" value="1"/>
</dbReference>
<dbReference type="GO" id="GO:0005886">
    <property type="term" value="C:plasma membrane"/>
    <property type="evidence" value="ECO:0007669"/>
    <property type="project" value="TreeGrafter"/>
</dbReference>
<keyword evidence="6" id="KW-0812">Transmembrane</keyword>
<evidence type="ECO:0000256" key="5">
    <source>
        <dbReference type="SAM" id="MobiDB-lite"/>
    </source>
</evidence>
<feature type="compositionally biased region" description="Low complexity" evidence="5">
    <location>
        <begin position="714"/>
        <end position="736"/>
    </location>
</feature>
<dbReference type="InterPro" id="IPR047347">
    <property type="entry name" value="YvaQ-like_sensor"/>
</dbReference>
<dbReference type="CDD" id="cd11386">
    <property type="entry name" value="MCP_signal"/>
    <property type="match status" value="1"/>
</dbReference>
<comment type="caution">
    <text evidence="9">The sequence shown here is derived from an EMBL/GenBank/DDBJ whole genome shotgun (WGS) entry which is preliminary data.</text>
</comment>
<dbReference type="SMART" id="SM00283">
    <property type="entry name" value="MA"/>
    <property type="match status" value="1"/>
</dbReference>
<dbReference type="FunFam" id="1.10.287.950:FF:000002">
    <property type="entry name" value="Methyl-accepting chemotaxis protein"/>
    <property type="match status" value="1"/>
</dbReference>
<dbReference type="Pfam" id="PF00672">
    <property type="entry name" value="HAMP"/>
    <property type="match status" value="1"/>
</dbReference>
<dbReference type="Pfam" id="PF00015">
    <property type="entry name" value="MCPsignal"/>
    <property type="match status" value="1"/>
</dbReference>
<dbReference type="PRINTS" id="PR00260">
    <property type="entry name" value="CHEMTRNSDUCR"/>
</dbReference>
<evidence type="ECO:0000256" key="2">
    <source>
        <dbReference type="ARBA" id="ARBA00023224"/>
    </source>
</evidence>
<organism evidence="9 10">
    <name type="scientific">Luteimonas deserti</name>
    <dbReference type="NCBI Taxonomy" id="2752306"/>
    <lineage>
        <taxon>Bacteria</taxon>
        <taxon>Pseudomonadati</taxon>
        <taxon>Pseudomonadota</taxon>
        <taxon>Gammaproteobacteria</taxon>
        <taxon>Lysobacterales</taxon>
        <taxon>Lysobacteraceae</taxon>
        <taxon>Luteimonas</taxon>
    </lineage>
</organism>
<dbReference type="InterPro" id="IPR004089">
    <property type="entry name" value="MCPsignal_dom"/>
</dbReference>
<accession>A0A7Z0TWH1</accession>
<dbReference type="GO" id="GO:0007165">
    <property type="term" value="P:signal transduction"/>
    <property type="evidence" value="ECO:0007669"/>
    <property type="project" value="UniProtKB-KW"/>
</dbReference>
<dbReference type="AlphaFoldDB" id="A0A7Z0TWH1"/>
<keyword evidence="6" id="KW-0472">Membrane</keyword>
<evidence type="ECO:0000313" key="9">
    <source>
        <dbReference type="EMBL" id="NYZ63364.1"/>
    </source>
</evidence>
<dbReference type="PANTHER" id="PTHR43531">
    <property type="entry name" value="PROTEIN ICFG"/>
    <property type="match status" value="1"/>
</dbReference>
<dbReference type="PROSITE" id="PS50885">
    <property type="entry name" value="HAMP"/>
    <property type="match status" value="2"/>
</dbReference>
<evidence type="ECO:0000256" key="4">
    <source>
        <dbReference type="PROSITE-ProRule" id="PRU00284"/>
    </source>
</evidence>
<dbReference type="SUPFAM" id="SSF58104">
    <property type="entry name" value="Methyl-accepting chemotaxis protein (MCP) signaling domain"/>
    <property type="match status" value="1"/>
</dbReference>
<dbReference type="Pfam" id="PF18575">
    <property type="entry name" value="HAMP_N3"/>
    <property type="match status" value="1"/>
</dbReference>
<evidence type="ECO:0000313" key="10">
    <source>
        <dbReference type="Proteomes" id="UP000589896"/>
    </source>
</evidence>